<evidence type="ECO:0000313" key="2">
    <source>
        <dbReference type="Proteomes" id="UP000887226"/>
    </source>
</evidence>
<evidence type="ECO:0000313" key="1">
    <source>
        <dbReference type="EMBL" id="KAG9241065.1"/>
    </source>
</evidence>
<dbReference type="AlphaFoldDB" id="A0A9P8CBY5"/>
<gene>
    <name evidence="1" type="ORF">BJ878DRAFT_428922</name>
</gene>
<dbReference type="OrthoDB" id="4508185at2759"/>
<sequence>MILDIPALIHLSCKLRSNVFNGTTTTVVPDFWLWAGNWNNKLLPAPVPMITTTGLTFCMILVMASSCLPLNVAPSPTILFNSAWISTVRNRFHRAICASCISSSGVPRFRFNSARGGSWLDVKCKNRCHTSLTFRN</sequence>
<name>A0A9P8CBY5_9HELO</name>
<protein>
    <submittedName>
        <fullName evidence="1">Uncharacterized protein</fullName>
    </submittedName>
</protein>
<dbReference type="Proteomes" id="UP000887226">
    <property type="component" value="Unassembled WGS sequence"/>
</dbReference>
<organism evidence="1 2">
    <name type="scientific">Calycina marina</name>
    <dbReference type="NCBI Taxonomy" id="1763456"/>
    <lineage>
        <taxon>Eukaryota</taxon>
        <taxon>Fungi</taxon>
        <taxon>Dikarya</taxon>
        <taxon>Ascomycota</taxon>
        <taxon>Pezizomycotina</taxon>
        <taxon>Leotiomycetes</taxon>
        <taxon>Helotiales</taxon>
        <taxon>Pezizellaceae</taxon>
        <taxon>Calycina</taxon>
    </lineage>
</organism>
<comment type="caution">
    <text evidence="1">The sequence shown here is derived from an EMBL/GenBank/DDBJ whole genome shotgun (WGS) entry which is preliminary data.</text>
</comment>
<accession>A0A9P8CBY5</accession>
<proteinExistence type="predicted"/>
<keyword evidence="2" id="KW-1185">Reference proteome</keyword>
<dbReference type="EMBL" id="MU254277">
    <property type="protein sequence ID" value="KAG9241065.1"/>
    <property type="molecule type" value="Genomic_DNA"/>
</dbReference>
<reference evidence="1" key="1">
    <citation type="journal article" date="2021" name="IMA Fungus">
        <title>Genomic characterization of three marine fungi, including Emericellopsis atlantica sp. nov. with signatures of a generalist lifestyle and marine biomass degradation.</title>
        <authorList>
            <person name="Hagestad O.C."/>
            <person name="Hou L."/>
            <person name="Andersen J.H."/>
            <person name="Hansen E.H."/>
            <person name="Altermark B."/>
            <person name="Li C."/>
            <person name="Kuhnert E."/>
            <person name="Cox R.J."/>
            <person name="Crous P.W."/>
            <person name="Spatafora J.W."/>
            <person name="Lail K."/>
            <person name="Amirebrahimi M."/>
            <person name="Lipzen A."/>
            <person name="Pangilinan J."/>
            <person name="Andreopoulos W."/>
            <person name="Hayes R.D."/>
            <person name="Ng V."/>
            <person name="Grigoriev I.V."/>
            <person name="Jackson S.A."/>
            <person name="Sutton T.D.S."/>
            <person name="Dobson A.D.W."/>
            <person name="Rama T."/>
        </authorList>
    </citation>
    <scope>NUCLEOTIDE SEQUENCE</scope>
    <source>
        <strain evidence="1">TRa3180A</strain>
    </source>
</reference>